<dbReference type="InterPro" id="IPR011075">
    <property type="entry name" value="TetR_C"/>
</dbReference>
<evidence type="ECO:0000256" key="2">
    <source>
        <dbReference type="ARBA" id="ARBA00023125"/>
    </source>
</evidence>
<dbReference type="PROSITE" id="PS50977">
    <property type="entry name" value="HTH_TETR_2"/>
    <property type="match status" value="1"/>
</dbReference>
<comment type="caution">
    <text evidence="6">The sequence shown here is derived from an EMBL/GenBank/DDBJ whole genome shotgun (WGS) entry which is preliminary data.</text>
</comment>
<organism evidence="6 7">
    <name type="scientific">Tenggerimyces flavus</name>
    <dbReference type="NCBI Taxonomy" id="1708749"/>
    <lineage>
        <taxon>Bacteria</taxon>
        <taxon>Bacillati</taxon>
        <taxon>Actinomycetota</taxon>
        <taxon>Actinomycetes</taxon>
        <taxon>Propionibacteriales</taxon>
        <taxon>Nocardioidaceae</taxon>
        <taxon>Tenggerimyces</taxon>
    </lineage>
</organism>
<dbReference type="Pfam" id="PF16925">
    <property type="entry name" value="TetR_C_13"/>
    <property type="match status" value="1"/>
</dbReference>
<dbReference type="InterPro" id="IPR036271">
    <property type="entry name" value="Tet_transcr_reg_TetR-rel_C_sf"/>
</dbReference>
<dbReference type="InterPro" id="IPR001647">
    <property type="entry name" value="HTH_TetR"/>
</dbReference>
<accession>A0ABV7YHN2</accession>
<name>A0ABV7YHN2_9ACTN</name>
<dbReference type="Gene3D" id="1.10.357.10">
    <property type="entry name" value="Tetracycline Repressor, domain 2"/>
    <property type="match status" value="1"/>
</dbReference>
<dbReference type="RefSeq" id="WP_205116372.1">
    <property type="nucleotide sequence ID" value="NZ_JAFBCM010000001.1"/>
</dbReference>
<dbReference type="Pfam" id="PF00440">
    <property type="entry name" value="TetR_N"/>
    <property type="match status" value="1"/>
</dbReference>
<evidence type="ECO:0000313" key="7">
    <source>
        <dbReference type="Proteomes" id="UP001595699"/>
    </source>
</evidence>
<feature type="domain" description="HTH tetR-type" evidence="5">
    <location>
        <begin position="19"/>
        <end position="79"/>
    </location>
</feature>
<sequence length="213" mass="23001">MASKVVADQAALPATARGRQSRAAIVEAAADLMYANGIARTSLDEVLAYCGAGKSQLYHYFANKQELVRAVIARQLDRVLSAQPGLDSLDSWDDLDTWATELLARHSTSAGPLACRLGTFAGEVDADDALRELLNEAFRTWQGYLRDGLKRLQSRGELAVGADPDELAAAVLAAVQGGILLSRLRRNADPLGASLTMALAYLKQFRTGKSRRR</sequence>
<protein>
    <submittedName>
        <fullName evidence="6">TetR/AcrR family transcriptional regulator</fullName>
    </submittedName>
</protein>
<keyword evidence="3" id="KW-0804">Transcription</keyword>
<evidence type="ECO:0000313" key="6">
    <source>
        <dbReference type="EMBL" id="MFC3764653.1"/>
    </source>
</evidence>
<evidence type="ECO:0000256" key="1">
    <source>
        <dbReference type="ARBA" id="ARBA00023015"/>
    </source>
</evidence>
<gene>
    <name evidence="6" type="ORF">ACFOUW_27695</name>
</gene>
<dbReference type="PANTHER" id="PTHR47506:SF1">
    <property type="entry name" value="HTH-TYPE TRANSCRIPTIONAL REGULATOR YJDC"/>
    <property type="match status" value="1"/>
</dbReference>
<dbReference type="PRINTS" id="PR00455">
    <property type="entry name" value="HTHTETR"/>
</dbReference>
<proteinExistence type="predicted"/>
<evidence type="ECO:0000256" key="4">
    <source>
        <dbReference type="PROSITE-ProRule" id="PRU00335"/>
    </source>
</evidence>
<dbReference type="PANTHER" id="PTHR47506">
    <property type="entry name" value="TRANSCRIPTIONAL REGULATORY PROTEIN"/>
    <property type="match status" value="1"/>
</dbReference>
<dbReference type="SUPFAM" id="SSF48498">
    <property type="entry name" value="Tetracyclin repressor-like, C-terminal domain"/>
    <property type="match status" value="1"/>
</dbReference>
<feature type="DNA-binding region" description="H-T-H motif" evidence="4">
    <location>
        <begin position="42"/>
        <end position="61"/>
    </location>
</feature>
<dbReference type="Proteomes" id="UP001595699">
    <property type="component" value="Unassembled WGS sequence"/>
</dbReference>
<evidence type="ECO:0000256" key="3">
    <source>
        <dbReference type="ARBA" id="ARBA00023163"/>
    </source>
</evidence>
<keyword evidence="7" id="KW-1185">Reference proteome</keyword>
<dbReference type="EMBL" id="JBHRZH010000030">
    <property type="protein sequence ID" value="MFC3764653.1"/>
    <property type="molecule type" value="Genomic_DNA"/>
</dbReference>
<evidence type="ECO:0000259" key="5">
    <source>
        <dbReference type="PROSITE" id="PS50977"/>
    </source>
</evidence>
<dbReference type="InterPro" id="IPR009057">
    <property type="entry name" value="Homeodomain-like_sf"/>
</dbReference>
<keyword evidence="2 4" id="KW-0238">DNA-binding</keyword>
<dbReference type="SUPFAM" id="SSF46689">
    <property type="entry name" value="Homeodomain-like"/>
    <property type="match status" value="1"/>
</dbReference>
<reference evidence="7" key="1">
    <citation type="journal article" date="2019" name="Int. J. Syst. Evol. Microbiol.">
        <title>The Global Catalogue of Microorganisms (GCM) 10K type strain sequencing project: providing services to taxonomists for standard genome sequencing and annotation.</title>
        <authorList>
            <consortium name="The Broad Institute Genomics Platform"/>
            <consortium name="The Broad Institute Genome Sequencing Center for Infectious Disease"/>
            <person name="Wu L."/>
            <person name="Ma J."/>
        </authorList>
    </citation>
    <scope>NUCLEOTIDE SEQUENCE [LARGE SCALE GENOMIC DNA]</scope>
    <source>
        <strain evidence="7">CGMCC 4.7241</strain>
    </source>
</reference>
<keyword evidence="1" id="KW-0805">Transcription regulation</keyword>